<dbReference type="EMBL" id="CATZAZ010000009">
    <property type="protein sequence ID" value="CAJ0802869.1"/>
    <property type="molecule type" value="Genomic_DNA"/>
</dbReference>
<feature type="transmembrane region" description="Helical" evidence="1">
    <location>
        <begin position="58"/>
        <end position="80"/>
    </location>
</feature>
<proteinExistence type="predicted"/>
<keyword evidence="1" id="KW-0472">Membrane</keyword>
<sequence>MDWLTEKIAGVILWVTDGVVRRGLASLGMGGITFMGVDQLFSSIKQYIIGGLTQLSQYTGFMSALGLGVAVNMILSAYAIRLVMNGLGSDGSITKFFLAAKS</sequence>
<protein>
    <recommendedName>
        <fullName evidence="4">DUF2523 domain-containing protein</fullName>
    </recommendedName>
</protein>
<organism evidence="2 3">
    <name type="scientific">Ralstonia thomasii</name>
    <dbReference type="NCBI Taxonomy" id="3058596"/>
    <lineage>
        <taxon>Bacteria</taxon>
        <taxon>Pseudomonadati</taxon>
        <taxon>Pseudomonadota</taxon>
        <taxon>Betaproteobacteria</taxon>
        <taxon>Burkholderiales</taxon>
        <taxon>Burkholderiaceae</taxon>
        <taxon>Ralstonia</taxon>
    </lineage>
</organism>
<comment type="caution">
    <text evidence="2">The sequence shown here is derived from an EMBL/GenBank/DDBJ whole genome shotgun (WGS) entry which is preliminary data.</text>
</comment>
<evidence type="ECO:0000256" key="1">
    <source>
        <dbReference type="SAM" id="Phobius"/>
    </source>
</evidence>
<name>A0AAD2F1K5_9RALS</name>
<evidence type="ECO:0008006" key="4">
    <source>
        <dbReference type="Google" id="ProtNLM"/>
    </source>
</evidence>
<dbReference type="InterPro" id="IPR019670">
    <property type="entry name" value="DUF2523"/>
</dbReference>
<evidence type="ECO:0000313" key="2">
    <source>
        <dbReference type="EMBL" id="CAJ0802869.1"/>
    </source>
</evidence>
<dbReference type="RefSeq" id="WP_012435528.1">
    <property type="nucleotide sequence ID" value="NZ_CATZAZ010000009.1"/>
</dbReference>
<dbReference type="AlphaFoldDB" id="A0AAD2F1K5"/>
<accession>A0AAD2F1K5</accession>
<keyword evidence="1" id="KW-1133">Transmembrane helix</keyword>
<reference evidence="2" key="1">
    <citation type="submission" date="2023-07" db="EMBL/GenBank/DDBJ databases">
        <authorList>
            <person name="Peeters C."/>
        </authorList>
    </citation>
    <scope>NUCLEOTIDE SEQUENCE</scope>
    <source>
        <strain evidence="2">R-77560</strain>
    </source>
</reference>
<dbReference type="Proteomes" id="UP001189756">
    <property type="component" value="Unassembled WGS sequence"/>
</dbReference>
<gene>
    <name evidence="2" type="ORF">R77560_03808</name>
</gene>
<dbReference type="Pfam" id="PF10734">
    <property type="entry name" value="DUF2523"/>
    <property type="match status" value="1"/>
</dbReference>
<keyword evidence="1" id="KW-0812">Transmembrane</keyword>
<evidence type="ECO:0000313" key="3">
    <source>
        <dbReference type="Proteomes" id="UP001189756"/>
    </source>
</evidence>